<keyword evidence="1" id="KW-1133">Transmembrane helix</keyword>
<evidence type="ECO:0000256" key="1">
    <source>
        <dbReference type="SAM" id="Phobius"/>
    </source>
</evidence>
<keyword evidence="1" id="KW-0472">Membrane</keyword>
<keyword evidence="3" id="KW-1185">Reference proteome</keyword>
<proteinExistence type="predicted"/>
<protein>
    <recommendedName>
        <fullName evidence="4">Major facilitator superfamily (MFS) profile domain-containing protein</fullName>
    </recommendedName>
</protein>
<organism evidence="2 3">
    <name type="scientific">Oesophagostomum dentatum</name>
    <name type="common">Nodular worm</name>
    <dbReference type="NCBI Taxonomy" id="61180"/>
    <lineage>
        <taxon>Eukaryota</taxon>
        <taxon>Metazoa</taxon>
        <taxon>Ecdysozoa</taxon>
        <taxon>Nematoda</taxon>
        <taxon>Chromadorea</taxon>
        <taxon>Rhabditida</taxon>
        <taxon>Rhabditina</taxon>
        <taxon>Rhabditomorpha</taxon>
        <taxon>Strongyloidea</taxon>
        <taxon>Strongylidae</taxon>
        <taxon>Oesophagostomum</taxon>
    </lineage>
</organism>
<sequence>MAFYYFGLSFLSVDLSDDNFTAYMLSAFVELPGGLVVIPLMFYAGRRFLCMSTMVMQGIAVIIAPFS</sequence>
<dbReference type="AlphaFoldDB" id="A0A0B1SED0"/>
<keyword evidence="1" id="KW-0812">Transmembrane</keyword>
<dbReference type="EMBL" id="KN574157">
    <property type="protein sequence ID" value="KHJ83294.1"/>
    <property type="molecule type" value="Genomic_DNA"/>
</dbReference>
<gene>
    <name evidence="2" type="ORF">OESDEN_17008</name>
</gene>
<evidence type="ECO:0000313" key="2">
    <source>
        <dbReference type="EMBL" id="KHJ83294.1"/>
    </source>
</evidence>
<evidence type="ECO:0008006" key="4">
    <source>
        <dbReference type="Google" id="ProtNLM"/>
    </source>
</evidence>
<evidence type="ECO:0000313" key="3">
    <source>
        <dbReference type="Proteomes" id="UP000053660"/>
    </source>
</evidence>
<reference evidence="2 3" key="1">
    <citation type="submission" date="2014-03" db="EMBL/GenBank/DDBJ databases">
        <title>Draft genome of the hookworm Oesophagostomum dentatum.</title>
        <authorList>
            <person name="Mitreva M."/>
        </authorList>
    </citation>
    <scope>NUCLEOTIDE SEQUENCE [LARGE SCALE GENOMIC DNA]</scope>
    <source>
        <strain evidence="2 3">OD-Hann</strain>
    </source>
</reference>
<dbReference type="Proteomes" id="UP000053660">
    <property type="component" value="Unassembled WGS sequence"/>
</dbReference>
<feature type="non-terminal residue" evidence="2">
    <location>
        <position position="67"/>
    </location>
</feature>
<dbReference type="OrthoDB" id="3936150at2759"/>
<name>A0A0B1SED0_OESDE</name>
<feature type="transmembrane region" description="Helical" evidence="1">
    <location>
        <begin position="20"/>
        <end position="41"/>
    </location>
</feature>
<feature type="transmembrane region" description="Helical" evidence="1">
    <location>
        <begin position="48"/>
        <end position="66"/>
    </location>
</feature>
<accession>A0A0B1SED0</accession>